<dbReference type="InterPro" id="IPR045087">
    <property type="entry name" value="Cu-oxidase_fam"/>
</dbReference>
<evidence type="ECO:0000259" key="2">
    <source>
        <dbReference type="Pfam" id="PF07731"/>
    </source>
</evidence>
<dbReference type="CDD" id="cd13867">
    <property type="entry name" value="CuRO_2_CueO_FtsP"/>
    <property type="match status" value="1"/>
</dbReference>
<dbReference type="AlphaFoldDB" id="A0A377N7Y1"/>
<dbReference type="Pfam" id="PF00394">
    <property type="entry name" value="Cu-oxidase"/>
    <property type="match status" value="1"/>
</dbReference>
<dbReference type="SUPFAM" id="SSF49503">
    <property type="entry name" value="Cupredoxins"/>
    <property type="match status" value="2"/>
</dbReference>
<protein>
    <submittedName>
        <fullName evidence="3">Cell division protein FtsP</fullName>
    </submittedName>
</protein>
<feature type="domain" description="Plastocyanin-like" evidence="1">
    <location>
        <begin position="42"/>
        <end position="111"/>
    </location>
</feature>
<dbReference type="GO" id="GO:0051301">
    <property type="term" value="P:cell division"/>
    <property type="evidence" value="ECO:0007669"/>
    <property type="project" value="UniProtKB-KW"/>
</dbReference>
<dbReference type="InterPro" id="IPR011706">
    <property type="entry name" value="Cu-oxidase_C"/>
</dbReference>
<keyword evidence="3" id="KW-0132">Cell division</keyword>
<keyword evidence="3" id="KW-0131">Cell cycle</keyword>
<organism evidence="3 4">
    <name type="scientific">Ewingella americana</name>
    <dbReference type="NCBI Taxonomy" id="41202"/>
    <lineage>
        <taxon>Bacteria</taxon>
        <taxon>Pseudomonadati</taxon>
        <taxon>Pseudomonadota</taxon>
        <taxon>Gammaproteobacteria</taxon>
        <taxon>Enterobacterales</taxon>
        <taxon>Yersiniaceae</taxon>
        <taxon>Ewingella</taxon>
    </lineage>
</organism>
<evidence type="ECO:0000259" key="1">
    <source>
        <dbReference type="Pfam" id="PF00394"/>
    </source>
</evidence>
<dbReference type="PANTHER" id="PTHR48267:SF1">
    <property type="entry name" value="BILIRUBIN OXIDASE"/>
    <property type="match status" value="1"/>
</dbReference>
<sequence length="293" mass="32254">MDDFPIIIQDKRLDNFGVPQYDMPSSGGFIGDTMLVNGVQSPYVEVSRGWVRLRLLNASNARRYELSMTDNRAFHVIGSDLGFLPAPVTVQRLSLAPGERREVLIDMSQGDEVSITAGEAASVMQRIRGLFEPSSILVSTLVLTLKPTGLLPLVTDNLPMRLLADQILGGSVARTREFRLGDSQPGINGSIWDINRIDTTVQQGSWERWNIHADLPQSFTVQGVSFLVKSVNGAAPLVEDAGFKDTVWVDGDVELLVYFNQASFEHFPFLYQSGTLEMADRGSTGQMLSTPSM</sequence>
<dbReference type="InterPro" id="IPR001117">
    <property type="entry name" value="Cu-oxidase_2nd"/>
</dbReference>
<name>A0A377N7Y1_9GAMM</name>
<dbReference type="GO" id="GO:0016491">
    <property type="term" value="F:oxidoreductase activity"/>
    <property type="evidence" value="ECO:0007669"/>
    <property type="project" value="InterPro"/>
</dbReference>
<dbReference type="Pfam" id="PF07731">
    <property type="entry name" value="Cu-oxidase_2"/>
    <property type="match status" value="1"/>
</dbReference>
<feature type="domain" description="Plastocyanin-like" evidence="2">
    <location>
        <begin position="182"/>
        <end position="291"/>
    </location>
</feature>
<dbReference type="PANTHER" id="PTHR48267">
    <property type="entry name" value="CUPREDOXIN SUPERFAMILY PROTEIN"/>
    <property type="match status" value="1"/>
</dbReference>
<proteinExistence type="predicted"/>
<reference evidence="3 4" key="1">
    <citation type="submission" date="2018-06" db="EMBL/GenBank/DDBJ databases">
        <authorList>
            <consortium name="Pathogen Informatics"/>
            <person name="Doyle S."/>
        </authorList>
    </citation>
    <scope>NUCLEOTIDE SEQUENCE [LARGE SCALE GENOMIC DNA]</scope>
    <source>
        <strain evidence="3 4">NCTC12157</strain>
    </source>
</reference>
<evidence type="ECO:0000313" key="3">
    <source>
        <dbReference type="EMBL" id="STQ42918.1"/>
    </source>
</evidence>
<dbReference type="InterPro" id="IPR008972">
    <property type="entry name" value="Cupredoxin"/>
</dbReference>
<dbReference type="EMBL" id="UGGO01000001">
    <property type="protein sequence ID" value="STQ42918.1"/>
    <property type="molecule type" value="Genomic_DNA"/>
</dbReference>
<gene>
    <name evidence="3" type="primary">ftsP_2</name>
    <name evidence="3" type="ORF">NCTC12157_00586</name>
</gene>
<dbReference type="GO" id="GO:0005507">
    <property type="term" value="F:copper ion binding"/>
    <property type="evidence" value="ECO:0007669"/>
    <property type="project" value="InterPro"/>
</dbReference>
<accession>A0A377N7Y1</accession>
<evidence type="ECO:0000313" key="4">
    <source>
        <dbReference type="Proteomes" id="UP000254304"/>
    </source>
</evidence>
<dbReference type="Gene3D" id="2.60.40.420">
    <property type="entry name" value="Cupredoxins - blue copper proteins"/>
    <property type="match status" value="2"/>
</dbReference>
<dbReference type="Proteomes" id="UP000254304">
    <property type="component" value="Unassembled WGS sequence"/>
</dbReference>